<comment type="similarity">
    <text evidence="2 8">Belongs to the complex I 30 kDa subunit family.</text>
</comment>
<dbReference type="SUPFAM" id="SSF143243">
    <property type="entry name" value="Nqo5-like"/>
    <property type="match status" value="1"/>
</dbReference>
<accession>A0A099P2Q6</accession>
<dbReference type="FunFam" id="3.30.460.80:FF:000002">
    <property type="entry name" value="NADH dehydrogenase iron-sulfur protein 3, mitochondrial"/>
    <property type="match status" value="1"/>
</dbReference>
<dbReference type="Proteomes" id="UP000029867">
    <property type="component" value="Unassembled WGS sequence"/>
</dbReference>
<dbReference type="NCBIfam" id="TIGR01961">
    <property type="entry name" value="NuoC_fam"/>
    <property type="match status" value="1"/>
</dbReference>
<gene>
    <name evidence="11" type="ORF">JL09_g1702</name>
</gene>
<dbReference type="HAMAP" id="MF_01357">
    <property type="entry name" value="NDH1_NuoC"/>
    <property type="match status" value="1"/>
</dbReference>
<organism evidence="11 12">
    <name type="scientific">Pichia kudriavzevii</name>
    <name type="common">Yeast</name>
    <name type="synonym">Issatchenkia orientalis</name>
    <dbReference type="NCBI Taxonomy" id="4909"/>
    <lineage>
        <taxon>Eukaryota</taxon>
        <taxon>Fungi</taxon>
        <taxon>Dikarya</taxon>
        <taxon>Ascomycota</taxon>
        <taxon>Saccharomycotina</taxon>
        <taxon>Pichiomycetes</taxon>
        <taxon>Pichiales</taxon>
        <taxon>Pichiaceae</taxon>
        <taxon>Pichia</taxon>
    </lineage>
</organism>
<dbReference type="PROSITE" id="PS00542">
    <property type="entry name" value="COMPLEX1_30K"/>
    <property type="match status" value="1"/>
</dbReference>
<dbReference type="InterPro" id="IPR020396">
    <property type="entry name" value="NADH_UbQ_OxRdtase_CS"/>
</dbReference>
<dbReference type="PANTHER" id="PTHR10884">
    <property type="entry name" value="NADH DEHYDROGENASE UBIQUINONE IRON-SULFUR PROTEIN 3"/>
    <property type="match status" value="1"/>
</dbReference>
<evidence type="ECO:0000256" key="7">
    <source>
        <dbReference type="ARBA" id="ARBA00049551"/>
    </source>
</evidence>
<feature type="domain" description="NADH:ubiquinone oxidoreductase 30kDa subunit" evidence="10">
    <location>
        <begin position="97"/>
        <end position="217"/>
    </location>
</feature>
<dbReference type="AlphaFoldDB" id="A0A099P2Q6"/>
<keyword evidence="4 8" id="KW-1278">Translocase</keyword>
<dbReference type="GO" id="GO:0005739">
    <property type="term" value="C:mitochondrion"/>
    <property type="evidence" value="ECO:0007669"/>
    <property type="project" value="UniProtKB-SubCell"/>
</dbReference>
<evidence type="ECO:0000313" key="12">
    <source>
        <dbReference type="Proteomes" id="UP000029867"/>
    </source>
</evidence>
<dbReference type="Gene3D" id="3.30.460.80">
    <property type="entry name" value="NADH:ubiquinone oxidoreductase, 30kDa subunit"/>
    <property type="match status" value="1"/>
</dbReference>
<comment type="catalytic activity">
    <reaction evidence="7">
        <text>a ubiquinone + NADH + 5 H(+)(in) = a ubiquinol + NAD(+) + 4 H(+)(out)</text>
        <dbReference type="Rhea" id="RHEA:29091"/>
        <dbReference type="Rhea" id="RHEA-COMP:9565"/>
        <dbReference type="Rhea" id="RHEA-COMP:9566"/>
        <dbReference type="ChEBI" id="CHEBI:15378"/>
        <dbReference type="ChEBI" id="CHEBI:16389"/>
        <dbReference type="ChEBI" id="CHEBI:17976"/>
        <dbReference type="ChEBI" id="CHEBI:57540"/>
        <dbReference type="ChEBI" id="CHEBI:57945"/>
        <dbReference type="EC" id="7.1.1.2"/>
    </reaction>
</comment>
<keyword evidence="5 8" id="KW-0520">NAD</keyword>
<dbReference type="GO" id="GO:0016020">
    <property type="term" value="C:membrane"/>
    <property type="evidence" value="ECO:0007669"/>
    <property type="project" value="UniProtKB-ARBA"/>
</dbReference>
<evidence type="ECO:0000256" key="8">
    <source>
        <dbReference type="RuleBase" id="RU003456"/>
    </source>
</evidence>
<name>A0A099P2Q6_PICKU</name>
<dbReference type="eggNOG" id="KOG1713">
    <property type="taxonomic scope" value="Eukaryota"/>
</dbReference>
<feature type="compositionally biased region" description="Acidic residues" evidence="9">
    <location>
        <begin position="269"/>
        <end position="278"/>
    </location>
</feature>
<comment type="subcellular location">
    <subcellularLocation>
        <location evidence="1">Mitochondrion</location>
    </subcellularLocation>
</comment>
<dbReference type="InterPro" id="IPR010218">
    <property type="entry name" value="NADH_DH_suC"/>
</dbReference>
<evidence type="ECO:0000256" key="2">
    <source>
        <dbReference type="ARBA" id="ARBA00007569"/>
    </source>
</evidence>
<evidence type="ECO:0000256" key="9">
    <source>
        <dbReference type="SAM" id="MobiDB-lite"/>
    </source>
</evidence>
<dbReference type="GO" id="GO:0008137">
    <property type="term" value="F:NADH dehydrogenase (ubiquinone) activity"/>
    <property type="evidence" value="ECO:0007669"/>
    <property type="project" value="UniProtKB-EC"/>
</dbReference>
<comment type="caution">
    <text evidence="11">The sequence shown here is derived from an EMBL/GenBank/DDBJ whole genome shotgun (WGS) entry which is preliminary data.</text>
</comment>
<dbReference type="PANTHER" id="PTHR10884:SF14">
    <property type="entry name" value="NADH DEHYDROGENASE [UBIQUINONE] IRON-SULFUR PROTEIN 3, MITOCHONDRIAL"/>
    <property type="match status" value="1"/>
</dbReference>
<evidence type="ECO:0000256" key="3">
    <source>
        <dbReference type="ARBA" id="ARBA00022448"/>
    </source>
</evidence>
<evidence type="ECO:0000256" key="6">
    <source>
        <dbReference type="ARBA" id="ARBA00023075"/>
    </source>
</evidence>
<evidence type="ECO:0000256" key="1">
    <source>
        <dbReference type="ARBA" id="ARBA00004173"/>
    </source>
</evidence>
<dbReference type="HOGENOM" id="CLU_042628_0_0_1"/>
<keyword evidence="6" id="KW-0830">Ubiquinone</keyword>
<evidence type="ECO:0000256" key="5">
    <source>
        <dbReference type="ARBA" id="ARBA00023027"/>
    </source>
</evidence>
<dbReference type="Pfam" id="PF00329">
    <property type="entry name" value="Complex1_30kDa"/>
    <property type="match status" value="1"/>
</dbReference>
<protein>
    <recommendedName>
        <fullName evidence="10">NADH:ubiquinone oxidoreductase 30kDa subunit domain-containing protein</fullName>
    </recommendedName>
</protein>
<evidence type="ECO:0000256" key="4">
    <source>
        <dbReference type="ARBA" id="ARBA00022967"/>
    </source>
</evidence>
<keyword evidence="3 8" id="KW-0813">Transport</keyword>
<sequence>MLTKRLVSVASRQFRSIATTATRFSAATKVEQTVADLPNPRDLPRPDFKEIEAPIYNPKEKYKEQTSELHKFGTYIMGCMPKYVQQFSVWKDELVLYCAPSALVPLATFLRDHTSSQFKACMNQTAADFPERTNRFDVIYDFLSVRFNSRIRIKTYTSEVRPVPSLVPLFPGNNWLERETYDMYGIFFEGHPDLRRIMTDYGFEGHPLRKDFPTTGYTEVRYDAEKRRIVYEPLELTQAWRNFTVGSSVYDQTGPGIDSTPAEFKLPEPELEEEEPKK</sequence>
<evidence type="ECO:0000259" key="10">
    <source>
        <dbReference type="Pfam" id="PF00329"/>
    </source>
</evidence>
<dbReference type="NCBIfam" id="NF004733">
    <property type="entry name" value="PRK06074.1-5"/>
    <property type="match status" value="1"/>
</dbReference>
<dbReference type="InterPro" id="IPR037232">
    <property type="entry name" value="NADH_quin_OxRdtase_su_C/D-like"/>
</dbReference>
<evidence type="ECO:0000313" key="11">
    <source>
        <dbReference type="EMBL" id="KGK39220.1"/>
    </source>
</evidence>
<feature type="region of interest" description="Disordered" evidence="9">
    <location>
        <begin position="251"/>
        <end position="278"/>
    </location>
</feature>
<reference evidence="12" key="1">
    <citation type="journal article" date="2014" name="Microb. Cell Fact.">
        <title>Exploiting Issatchenkia orientalis SD108 for succinic acid production.</title>
        <authorList>
            <person name="Xiao H."/>
            <person name="Shao Z."/>
            <person name="Jiang Y."/>
            <person name="Dole S."/>
            <person name="Zhao H."/>
        </authorList>
    </citation>
    <scope>NUCLEOTIDE SEQUENCE [LARGE SCALE GENOMIC DNA]</scope>
    <source>
        <strain evidence="12">SD108</strain>
    </source>
</reference>
<dbReference type="InterPro" id="IPR001268">
    <property type="entry name" value="NADH_UbQ_OxRdtase_30kDa_su"/>
</dbReference>
<proteinExistence type="inferred from homology"/>
<dbReference type="EMBL" id="JQFK01000011">
    <property type="protein sequence ID" value="KGK39220.1"/>
    <property type="molecule type" value="Genomic_DNA"/>
</dbReference>
<dbReference type="VEuPathDB" id="FungiDB:C5L36_0A03310"/>
<dbReference type="GO" id="GO:0016651">
    <property type="term" value="F:oxidoreductase activity, acting on NAD(P)H"/>
    <property type="evidence" value="ECO:0007669"/>
    <property type="project" value="InterPro"/>
</dbReference>